<dbReference type="InterPro" id="IPR001279">
    <property type="entry name" value="Metallo-B-lactamas"/>
</dbReference>
<dbReference type="Gene3D" id="3.60.15.10">
    <property type="entry name" value="Ribonuclease Z/Hydroxyacylglutathione hydrolase-like"/>
    <property type="match status" value="1"/>
</dbReference>
<reference evidence="2" key="1">
    <citation type="submission" date="2018-06" db="EMBL/GenBank/DDBJ databases">
        <authorList>
            <person name="Zhirakovskaya E."/>
        </authorList>
    </citation>
    <scope>NUCLEOTIDE SEQUENCE</scope>
</reference>
<dbReference type="AlphaFoldDB" id="A0A3B1DVS3"/>
<dbReference type="PANTHER" id="PTHR42663:SF6">
    <property type="entry name" value="HYDROLASE C777.06C-RELATED"/>
    <property type="match status" value="1"/>
</dbReference>
<dbReference type="InterPro" id="IPR036866">
    <property type="entry name" value="RibonucZ/Hydroxyglut_hydro"/>
</dbReference>
<organism evidence="2">
    <name type="scientific">hydrothermal vent metagenome</name>
    <dbReference type="NCBI Taxonomy" id="652676"/>
    <lineage>
        <taxon>unclassified sequences</taxon>
        <taxon>metagenomes</taxon>
        <taxon>ecological metagenomes</taxon>
    </lineage>
</organism>
<gene>
    <name evidence="2" type="ORF">MNBD_PLANCTO03-1386</name>
</gene>
<proteinExistence type="predicted"/>
<dbReference type="Pfam" id="PF12706">
    <property type="entry name" value="Lactamase_B_2"/>
    <property type="match status" value="1"/>
</dbReference>
<protein>
    <recommendedName>
        <fullName evidence="1">Metallo-beta-lactamase domain-containing protein</fullName>
    </recommendedName>
</protein>
<name>A0A3B1DVS3_9ZZZZ</name>
<dbReference type="SUPFAM" id="SSF56281">
    <property type="entry name" value="Metallo-hydrolase/oxidoreductase"/>
    <property type="match status" value="1"/>
</dbReference>
<feature type="domain" description="Metallo-beta-lactamase" evidence="1">
    <location>
        <begin position="3"/>
        <end position="91"/>
    </location>
</feature>
<dbReference type="EMBL" id="UOGK01000483">
    <property type="protein sequence ID" value="VAX41043.1"/>
    <property type="molecule type" value="Genomic_DNA"/>
</dbReference>
<evidence type="ECO:0000259" key="1">
    <source>
        <dbReference type="Pfam" id="PF12706"/>
    </source>
</evidence>
<dbReference type="PANTHER" id="PTHR42663">
    <property type="entry name" value="HYDROLASE C777.06C-RELATED-RELATED"/>
    <property type="match status" value="1"/>
</dbReference>
<sequence length="118" mass="13094">MTPLALLHGRLPMLGYRVEAADARTASDILPLAYCTDVSAIPPETWPRLTGLRTLVLDALRHRHHPTHLTIEQAVQTAAQIGAERTWFIHMSHDLMHEETNAGLPEGVQLAYDGLVLE</sequence>
<evidence type="ECO:0000313" key="2">
    <source>
        <dbReference type="EMBL" id="VAX41043.1"/>
    </source>
</evidence>
<accession>A0A3B1DVS3</accession>